<dbReference type="InterPro" id="IPR014839">
    <property type="entry name" value="Crt10"/>
</dbReference>
<gene>
    <name evidence="2" type="ORF">JX265_005377</name>
</gene>
<dbReference type="Pfam" id="PF08728">
    <property type="entry name" value="CRT10"/>
    <property type="match status" value="1"/>
</dbReference>
<dbReference type="AlphaFoldDB" id="A0A9P9WNY5"/>
<feature type="compositionally biased region" description="Acidic residues" evidence="1">
    <location>
        <begin position="27"/>
        <end position="51"/>
    </location>
</feature>
<evidence type="ECO:0000313" key="3">
    <source>
        <dbReference type="Proteomes" id="UP000829685"/>
    </source>
</evidence>
<feature type="region of interest" description="Disordered" evidence="1">
    <location>
        <begin position="118"/>
        <end position="144"/>
    </location>
</feature>
<evidence type="ECO:0000256" key="1">
    <source>
        <dbReference type="SAM" id="MobiDB-lite"/>
    </source>
</evidence>
<feature type="region of interest" description="Disordered" evidence="1">
    <location>
        <begin position="474"/>
        <end position="496"/>
    </location>
</feature>
<feature type="region of interest" description="Disordered" evidence="1">
    <location>
        <begin position="1"/>
        <end position="52"/>
    </location>
</feature>
<name>A0A9P9WNY5_9PEZI</name>
<protein>
    <submittedName>
        <fullName evidence="2">Uncharacterized protein</fullName>
    </submittedName>
</protein>
<feature type="compositionally biased region" description="Low complexity" evidence="1">
    <location>
        <begin position="480"/>
        <end position="495"/>
    </location>
</feature>
<dbReference type="EMBL" id="JAFIMR010000011">
    <property type="protein sequence ID" value="KAI1872497.1"/>
    <property type="molecule type" value="Genomic_DNA"/>
</dbReference>
<reference evidence="2" key="1">
    <citation type="submission" date="2021-03" db="EMBL/GenBank/DDBJ databases">
        <title>Revisited historic fungal species revealed as producer of novel bioactive compounds through whole genome sequencing and comparative genomics.</title>
        <authorList>
            <person name="Vignolle G.A."/>
            <person name="Hochenegger N."/>
            <person name="Mach R.L."/>
            <person name="Mach-Aigner A.R."/>
            <person name="Javad Rahimi M."/>
            <person name="Salim K.A."/>
            <person name="Chan C.M."/>
            <person name="Lim L.B.L."/>
            <person name="Cai F."/>
            <person name="Druzhinina I.S."/>
            <person name="U'Ren J.M."/>
            <person name="Derntl C."/>
        </authorList>
    </citation>
    <scope>NUCLEOTIDE SEQUENCE</scope>
    <source>
        <strain evidence="2">TUCIM 5799</strain>
    </source>
</reference>
<proteinExistence type="predicted"/>
<sequence>MPQYHVPKRVHIDFEDFSPDPFGGDQHEEDDDDDDDDDEDEDDEEGDEALDELFVVAGPDSDFEITGTVAPGHGYGFQEDGLAVDDFPDIIGNPFVDAGNDEDFGPAALEDLDVEVDDDGLESSSTESDPGSIETETDGQPRPPQISWWRLNLTSLSHHHNLYFAAYRDQIHISRPRSCVSHSLPPTPDLVLRPRQSPAAVRVGGTIDRVFPHQVNHLIVADFGEEEILLMAYDDGDVIGYFTRHIEQEISHKEQTWPARHSTGHVRPFFHENVDISAWGLAVHKKSRLIAVGSNAHAVTLFIPALTGPEVSFTKNDPNQFWRTRQHPGPGNITIATEADYVDLSSLSQRDANWKITLDTAPIGDNIPNLTFSSDKDGKAEKVVAVDVAGNIWLMDIWNPYINYEKIPAIHRARPGSLPGTRGRPRGWGVLVLHEDSFLPTQDFKDALGLTKEDARFARHLSIGRWVDISRGHRSMLDNPTQPSSRRPQVQSQRQDVVHQDLVEREYWFRPYNDGSSELPRRRRDPEVEHVGTTLSDGSSILRLYEADIELRSHEEDGLNVMWQHAVKQLQYPAPHLPAGGWLQERLSNNHHVPELSLVVAGSMCGRVALITLTRPMDKLMGLERGFKIEAILPTREDEDAWLRPCCPLYGVAVGPLPIAAGKPDRISPARPRRFRLMLQYYDHRILSYEISRGPESDSLMVI</sequence>
<organism evidence="2 3">
    <name type="scientific">Neoarthrinium moseri</name>
    <dbReference type="NCBI Taxonomy" id="1658444"/>
    <lineage>
        <taxon>Eukaryota</taxon>
        <taxon>Fungi</taxon>
        <taxon>Dikarya</taxon>
        <taxon>Ascomycota</taxon>
        <taxon>Pezizomycotina</taxon>
        <taxon>Sordariomycetes</taxon>
        <taxon>Xylariomycetidae</taxon>
        <taxon>Amphisphaeriales</taxon>
        <taxon>Apiosporaceae</taxon>
        <taxon>Neoarthrinium</taxon>
    </lineage>
</organism>
<keyword evidence="3" id="KW-1185">Reference proteome</keyword>
<evidence type="ECO:0000313" key="2">
    <source>
        <dbReference type="EMBL" id="KAI1872497.1"/>
    </source>
</evidence>
<comment type="caution">
    <text evidence="2">The sequence shown here is derived from an EMBL/GenBank/DDBJ whole genome shotgun (WGS) entry which is preliminary data.</text>
</comment>
<dbReference type="Proteomes" id="UP000829685">
    <property type="component" value="Unassembled WGS sequence"/>
</dbReference>
<accession>A0A9P9WNY5</accession>